<dbReference type="SUPFAM" id="SSF51430">
    <property type="entry name" value="NAD(P)-linked oxidoreductase"/>
    <property type="match status" value="1"/>
</dbReference>
<evidence type="ECO:0000259" key="2">
    <source>
        <dbReference type="Pfam" id="PF00248"/>
    </source>
</evidence>
<dbReference type="InterPro" id="IPR050791">
    <property type="entry name" value="Aldo-Keto_reductase"/>
</dbReference>
<keyword evidence="1" id="KW-0560">Oxidoreductase</keyword>
<dbReference type="Gene3D" id="3.20.20.100">
    <property type="entry name" value="NADP-dependent oxidoreductase domain"/>
    <property type="match status" value="1"/>
</dbReference>
<dbReference type="PANTHER" id="PTHR43625">
    <property type="entry name" value="AFLATOXIN B1 ALDEHYDE REDUCTASE"/>
    <property type="match status" value="1"/>
</dbReference>
<organism evidence="3">
    <name type="scientific">Tunturiibacter gelidiferens</name>
    <dbReference type="NCBI Taxonomy" id="3069689"/>
    <lineage>
        <taxon>Bacteria</taxon>
        <taxon>Pseudomonadati</taxon>
        <taxon>Acidobacteriota</taxon>
        <taxon>Terriglobia</taxon>
        <taxon>Terriglobales</taxon>
        <taxon>Acidobacteriaceae</taxon>
        <taxon>Tunturiibacter</taxon>
    </lineage>
</organism>
<proteinExistence type="predicted"/>
<dbReference type="NCBIfam" id="NF007695">
    <property type="entry name" value="PRK10376.1"/>
    <property type="match status" value="1"/>
</dbReference>
<protein>
    <submittedName>
        <fullName evidence="3">Aldo/keto reductase</fullName>
    </submittedName>
</protein>
<reference evidence="3" key="1">
    <citation type="submission" date="2023-08" db="EMBL/GenBank/DDBJ databases">
        <authorList>
            <person name="Messyasz A."/>
            <person name="Mannisto M.K."/>
            <person name="Kerkhof L.J."/>
            <person name="Haggblom M."/>
        </authorList>
    </citation>
    <scope>NUCLEOTIDE SEQUENCE</scope>
    <source>
        <strain evidence="3">M8UP39</strain>
    </source>
</reference>
<feature type="domain" description="NADP-dependent oxidoreductase" evidence="2">
    <location>
        <begin position="24"/>
        <end position="286"/>
    </location>
</feature>
<reference evidence="3" key="2">
    <citation type="journal article" date="2024" name="Environ. Microbiol.">
        <title>Genome analysis and description of Tunturibacter gen. nov. expands the diversity of Terriglobia in tundra soils.</title>
        <authorList>
            <person name="Messyasz A."/>
            <person name="Mannisto M.K."/>
            <person name="Kerkhof L.J."/>
            <person name="Haggblom M.M."/>
        </authorList>
    </citation>
    <scope>NUCLEOTIDE SEQUENCE</scope>
    <source>
        <strain evidence="3">M8UP39</strain>
    </source>
</reference>
<dbReference type="EMBL" id="CP132938">
    <property type="protein sequence ID" value="XCB22682.1"/>
    <property type="molecule type" value="Genomic_DNA"/>
</dbReference>
<evidence type="ECO:0000256" key="1">
    <source>
        <dbReference type="ARBA" id="ARBA00023002"/>
    </source>
</evidence>
<dbReference type="GO" id="GO:0005737">
    <property type="term" value="C:cytoplasm"/>
    <property type="evidence" value="ECO:0007669"/>
    <property type="project" value="TreeGrafter"/>
</dbReference>
<dbReference type="GO" id="GO:0016491">
    <property type="term" value="F:oxidoreductase activity"/>
    <property type="evidence" value="ECO:0007669"/>
    <property type="project" value="UniProtKB-KW"/>
</dbReference>
<dbReference type="AlphaFoldDB" id="A0AAU7Z190"/>
<dbReference type="RefSeq" id="WP_353072515.1">
    <property type="nucleotide sequence ID" value="NZ_CP132938.1"/>
</dbReference>
<dbReference type="InterPro" id="IPR023210">
    <property type="entry name" value="NADP_OxRdtase_dom"/>
</dbReference>
<dbReference type="InterPro" id="IPR036812">
    <property type="entry name" value="NAD(P)_OxRdtase_dom_sf"/>
</dbReference>
<gene>
    <name evidence="3" type="ORF">RBB81_01830</name>
</gene>
<accession>A0AAU7Z190</accession>
<sequence length="289" mass="31645">MATSTVNAKASGTFSIGGDLPVNRMGYGAMRITGDGIWGAPKDIEGAKKVLRHVVELGINFIDTADAYGPDVSEELIGEALSPYAKGVVIATKGGLTRQGPNKWFPVGRPEYLTQQVEMSLRRLKVERIDLWQLHRIDPKVPVEDSLGAMKKLQQQGKIRHIGLSEVKPHEIDQARKVVEIVSVQNQYNIGDRQHEDVVDYCAKHNIGFIPWFPVAAGKLAQPGGKLDSVAKKHNATVSQLSLAWLLHRSPVMLPIPGTTSLQHLEENVAAADVKLSAAEWKEIEDSAK</sequence>
<dbReference type="PANTHER" id="PTHR43625:SF40">
    <property type="entry name" value="ALDO-KETO REDUCTASE YAKC [NADP(+)]"/>
    <property type="match status" value="1"/>
</dbReference>
<dbReference type="Pfam" id="PF00248">
    <property type="entry name" value="Aldo_ket_red"/>
    <property type="match status" value="1"/>
</dbReference>
<dbReference type="PRINTS" id="PR00069">
    <property type="entry name" value="ALDKETRDTASE"/>
</dbReference>
<evidence type="ECO:0000313" key="3">
    <source>
        <dbReference type="EMBL" id="XCB22682.1"/>
    </source>
</evidence>
<dbReference type="CDD" id="cd19088">
    <property type="entry name" value="AKR_AKR13B1"/>
    <property type="match status" value="1"/>
</dbReference>
<name>A0AAU7Z190_9BACT</name>
<dbReference type="KEGG" id="tgi:RBB81_01830"/>
<dbReference type="InterPro" id="IPR020471">
    <property type="entry name" value="AKR"/>
</dbReference>